<evidence type="ECO:0008006" key="5">
    <source>
        <dbReference type="Google" id="ProtNLM"/>
    </source>
</evidence>
<keyword evidence="4" id="KW-1185">Reference proteome</keyword>
<feature type="transmembrane region" description="Helical" evidence="1">
    <location>
        <begin position="157"/>
        <end position="177"/>
    </location>
</feature>
<gene>
    <name evidence="3" type="ORF">GCM10007901_30130</name>
</gene>
<organism evidence="3 4">
    <name type="scientific">Dyella acidisoli</name>
    <dbReference type="NCBI Taxonomy" id="1867834"/>
    <lineage>
        <taxon>Bacteria</taxon>
        <taxon>Pseudomonadati</taxon>
        <taxon>Pseudomonadota</taxon>
        <taxon>Gammaproteobacteria</taxon>
        <taxon>Lysobacterales</taxon>
        <taxon>Rhodanobacteraceae</taxon>
        <taxon>Dyella</taxon>
    </lineage>
</organism>
<keyword evidence="2" id="KW-0732">Signal</keyword>
<comment type="caution">
    <text evidence="3">The sequence shown here is derived from an EMBL/GenBank/DDBJ whole genome shotgun (WGS) entry which is preliminary data.</text>
</comment>
<keyword evidence="1" id="KW-0812">Transmembrane</keyword>
<reference evidence="4" key="1">
    <citation type="journal article" date="2019" name="Int. J. Syst. Evol. Microbiol.">
        <title>The Global Catalogue of Microorganisms (GCM) 10K type strain sequencing project: providing services to taxonomists for standard genome sequencing and annotation.</title>
        <authorList>
            <consortium name="The Broad Institute Genomics Platform"/>
            <consortium name="The Broad Institute Genome Sequencing Center for Infectious Disease"/>
            <person name="Wu L."/>
            <person name="Ma J."/>
        </authorList>
    </citation>
    <scope>NUCLEOTIDE SEQUENCE [LARGE SCALE GENOMIC DNA]</scope>
    <source>
        <strain evidence="4">NBRC 111980</strain>
    </source>
</reference>
<dbReference type="Proteomes" id="UP001156670">
    <property type="component" value="Unassembled WGS sequence"/>
</dbReference>
<evidence type="ECO:0000313" key="3">
    <source>
        <dbReference type="EMBL" id="GLQ94062.1"/>
    </source>
</evidence>
<feature type="chain" id="PRO_5046024306" description="Lipoprotein" evidence="2">
    <location>
        <begin position="24"/>
        <end position="266"/>
    </location>
</feature>
<feature type="transmembrane region" description="Helical" evidence="1">
    <location>
        <begin position="189"/>
        <end position="207"/>
    </location>
</feature>
<evidence type="ECO:0000313" key="4">
    <source>
        <dbReference type="Proteomes" id="UP001156670"/>
    </source>
</evidence>
<feature type="transmembrane region" description="Helical" evidence="1">
    <location>
        <begin position="227"/>
        <end position="248"/>
    </location>
</feature>
<evidence type="ECO:0000256" key="1">
    <source>
        <dbReference type="SAM" id="Phobius"/>
    </source>
</evidence>
<evidence type="ECO:0000256" key="2">
    <source>
        <dbReference type="SAM" id="SignalP"/>
    </source>
</evidence>
<name>A0ABQ5XRR7_9GAMM</name>
<protein>
    <recommendedName>
        <fullName evidence="5">Lipoprotein</fullName>
    </recommendedName>
</protein>
<feature type="signal peptide" evidence="2">
    <location>
        <begin position="1"/>
        <end position="23"/>
    </location>
</feature>
<keyword evidence="1" id="KW-0472">Membrane</keyword>
<dbReference type="RefSeq" id="WP_284321765.1">
    <property type="nucleotide sequence ID" value="NZ_BSOB01000028.1"/>
</dbReference>
<proteinExistence type="predicted"/>
<accession>A0ABQ5XRR7</accession>
<keyword evidence="1" id="KW-1133">Transmembrane helix</keyword>
<sequence>MRVRFFMWSVLMFAMLITGCSRESMMKAVTSPEDEKVAKDYIGLLQAHEFDQIENDIDPALKSKTTNLHQTLLAMAAQMPAEQPLSVKLVGSDFLTSNTFHKSKLTYEYQYLDRWVLVTIAVQKKDGISTIIGFNLNKVSKSLENSNKFVLSGKSSLQYLVLALAVIAPLFSFYALVLCIRTKMQGRRWLWIISILLGVGNLSVNWATGKLGFQLVAIQLFSAGAFAPPYGAWVISASLPLGAILFLLRRKELVAPAEKEVATSHS</sequence>
<dbReference type="EMBL" id="BSOB01000028">
    <property type="protein sequence ID" value="GLQ94062.1"/>
    <property type="molecule type" value="Genomic_DNA"/>
</dbReference>
<dbReference type="PROSITE" id="PS51257">
    <property type="entry name" value="PROKAR_LIPOPROTEIN"/>
    <property type="match status" value="1"/>
</dbReference>